<dbReference type="EMBL" id="KZ992488">
    <property type="protein sequence ID" value="RKP09798.1"/>
    <property type="molecule type" value="Genomic_DNA"/>
</dbReference>
<dbReference type="GO" id="GO:0008757">
    <property type="term" value="F:S-adenosylmethionine-dependent methyltransferase activity"/>
    <property type="evidence" value="ECO:0007669"/>
    <property type="project" value="InterPro"/>
</dbReference>
<dbReference type="Gene3D" id="3.40.50.150">
    <property type="entry name" value="Vaccinia Virus protein VP39"/>
    <property type="match status" value="1"/>
</dbReference>
<keyword evidence="3" id="KW-1185">Reference proteome</keyword>
<protein>
    <recommendedName>
        <fullName evidence="1">Methyltransferase type 11 domain-containing protein</fullName>
    </recommendedName>
</protein>
<feature type="non-terminal residue" evidence="2">
    <location>
        <position position="1"/>
    </location>
</feature>
<accession>A0A4P9XUA4</accession>
<dbReference type="OrthoDB" id="2013972at2759"/>
<proteinExistence type="predicted"/>
<dbReference type="Pfam" id="PF08241">
    <property type="entry name" value="Methyltransf_11"/>
    <property type="match status" value="1"/>
</dbReference>
<dbReference type="SUPFAM" id="SSF53335">
    <property type="entry name" value="S-adenosyl-L-methionine-dependent methyltransferases"/>
    <property type="match status" value="1"/>
</dbReference>
<dbReference type="AlphaFoldDB" id="A0A4P9XUA4"/>
<feature type="non-terminal residue" evidence="2">
    <location>
        <position position="152"/>
    </location>
</feature>
<evidence type="ECO:0000313" key="2">
    <source>
        <dbReference type="EMBL" id="RKP09798.1"/>
    </source>
</evidence>
<gene>
    <name evidence="2" type="ORF">THASP1DRAFT_7891</name>
</gene>
<dbReference type="Proteomes" id="UP000271241">
    <property type="component" value="Unassembled WGS sequence"/>
</dbReference>
<evidence type="ECO:0000313" key="3">
    <source>
        <dbReference type="Proteomes" id="UP000271241"/>
    </source>
</evidence>
<sequence length="152" mass="17107">EMATQFAKCQFTGIDLVDVFTRDRAPKNCRFQLANALELTSFPSSYFDYIHQRMLVFNIPTARYTELFMGYHRLLKSGGCLELVESDLQLQPAGPVSARLNAMLRLACRARGVDLDYATELDRSLRAAGFRHVSREVLRVPVGAWAGVTGEM</sequence>
<feature type="domain" description="Methyltransferase type 11" evidence="1">
    <location>
        <begin position="6"/>
        <end position="81"/>
    </location>
</feature>
<dbReference type="InterPro" id="IPR013216">
    <property type="entry name" value="Methyltransf_11"/>
</dbReference>
<evidence type="ECO:0000259" key="1">
    <source>
        <dbReference type="Pfam" id="PF08241"/>
    </source>
</evidence>
<reference evidence="3" key="1">
    <citation type="journal article" date="2018" name="Nat. Microbiol.">
        <title>Leveraging single-cell genomics to expand the fungal tree of life.</title>
        <authorList>
            <person name="Ahrendt S.R."/>
            <person name="Quandt C.A."/>
            <person name="Ciobanu D."/>
            <person name="Clum A."/>
            <person name="Salamov A."/>
            <person name="Andreopoulos B."/>
            <person name="Cheng J.F."/>
            <person name="Woyke T."/>
            <person name="Pelin A."/>
            <person name="Henrissat B."/>
            <person name="Reynolds N.K."/>
            <person name="Benny G.L."/>
            <person name="Smith M.E."/>
            <person name="James T.Y."/>
            <person name="Grigoriev I.V."/>
        </authorList>
    </citation>
    <scope>NUCLEOTIDE SEQUENCE [LARGE SCALE GENOMIC DNA]</scope>
    <source>
        <strain evidence="3">RSA 1356</strain>
    </source>
</reference>
<name>A0A4P9XUA4_9FUNG</name>
<dbReference type="InterPro" id="IPR029063">
    <property type="entry name" value="SAM-dependent_MTases_sf"/>
</dbReference>
<organism evidence="2 3">
    <name type="scientific">Thamnocephalis sphaerospora</name>
    <dbReference type="NCBI Taxonomy" id="78915"/>
    <lineage>
        <taxon>Eukaryota</taxon>
        <taxon>Fungi</taxon>
        <taxon>Fungi incertae sedis</taxon>
        <taxon>Zoopagomycota</taxon>
        <taxon>Zoopagomycotina</taxon>
        <taxon>Zoopagomycetes</taxon>
        <taxon>Zoopagales</taxon>
        <taxon>Sigmoideomycetaceae</taxon>
        <taxon>Thamnocephalis</taxon>
    </lineage>
</organism>